<feature type="repeat" description="TPR" evidence="1">
    <location>
        <begin position="71"/>
        <end position="104"/>
    </location>
</feature>
<reference evidence="3 4" key="1">
    <citation type="submission" date="2024-03" db="EMBL/GenBank/DDBJ databases">
        <title>Sulfurimonas sp. HSL3-1.</title>
        <authorList>
            <person name="Wang S."/>
        </authorList>
    </citation>
    <scope>NUCLEOTIDE SEQUENCE [LARGE SCALE GENOMIC DNA]</scope>
    <source>
        <strain evidence="3 4">HSL3-1</strain>
    </source>
</reference>
<name>A0ABZ3HA25_9BACT</name>
<dbReference type="InterPro" id="IPR014508">
    <property type="entry name" value="UCP020555_TPR-like"/>
</dbReference>
<dbReference type="PIRSF" id="PIRSF020555">
    <property type="entry name" value="UCP020555"/>
    <property type="match status" value="1"/>
</dbReference>
<dbReference type="PROSITE" id="PS50005">
    <property type="entry name" value="TPR"/>
    <property type="match status" value="1"/>
</dbReference>
<dbReference type="Proteomes" id="UP001447842">
    <property type="component" value="Chromosome"/>
</dbReference>
<protein>
    <submittedName>
        <fullName evidence="3">DUF4810 domain-containing protein</fullName>
    </submittedName>
</protein>
<dbReference type="Gene3D" id="1.25.40.10">
    <property type="entry name" value="Tetratricopeptide repeat domain"/>
    <property type="match status" value="1"/>
</dbReference>
<keyword evidence="1" id="KW-0802">TPR repeat</keyword>
<accession>A0ABZ3HA25</accession>
<dbReference type="PROSITE" id="PS51257">
    <property type="entry name" value="PROKAR_LIPOPROTEIN"/>
    <property type="match status" value="1"/>
</dbReference>
<dbReference type="EMBL" id="CP147920">
    <property type="protein sequence ID" value="XAU15375.1"/>
    <property type="molecule type" value="Genomic_DNA"/>
</dbReference>
<dbReference type="Pfam" id="PF16068">
    <property type="entry name" value="DUF4810"/>
    <property type="match status" value="1"/>
</dbReference>
<keyword evidence="4" id="KW-1185">Reference proteome</keyword>
<organism evidence="3 4">
    <name type="scientific">Sulfurimonas diazotrophicus</name>
    <dbReference type="NCBI Taxonomy" id="3131939"/>
    <lineage>
        <taxon>Bacteria</taxon>
        <taxon>Pseudomonadati</taxon>
        <taxon>Campylobacterota</taxon>
        <taxon>Epsilonproteobacteria</taxon>
        <taxon>Campylobacterales</taxon>
        <taxon>Sulfurimonadaceae</taxon>
        <taxon>Sulfurimonas</taxon>
    </lineage>
</organism>
<sequence>MLMKAALPLAAIALLSGCATKPQALYNYGTYSESYYAYKQDTSAENLLAMQQAILTAIENANDSVSKRVAPGMYANLGYIYFKQGDTKQAVHYFEMEKGLYPESAHFMDRVIEKVRKAEAKGAKS</sequence>
<evidence type="ECO:0000256" key="1">
    <source>
        <dbReference type="PROSITE-ProRule" id="PRU00339"/>
    </source>
</evidence>
<evidence type="ECO:0000313" key="3">
    <source>
        <dbReference type="EMBL" id="XAU15375.1"/>
    </source>
</evidence>
<proteinExistence type="predicted"/>
<keyword evidence="2" id="KW-0732">Signal</keyword>
<feature type="signal peptide" evidence="2">
    <location>
        <begin position="1"/>
        <end position="24"/>
    </location>
</feature>
<evidence type="ECO:0000256" key="2">
    <source>
        <dbReference type="SAM" id="SignalP"/>
    </source>
</evidence>
<dbReference type="RefSeq" id="WP_345972868.1">
    <property type="nucleotide sequence ID" value="NZ_CP147920.1"/>
</dbReference>
<feature type="chain" id="PRO_5047157439" evidence="2">
    <location>
        <begin position="25"/>
        <end position="125"/>
    </location>
</feature>
<dbReference type="InterPro" id="IPR019734">
    <property type="entry name" value="TPR_rpt"/>
</dbReference>
<evidence type="ECO:0000313" key="4">
    <source>
        <dbReference type="Proteomes" id="UP001447842"/>
    </source>
</evidence>
<dbReference type="InterPro" id="IPR011990">
    <property type="entry name" value="TPR-like_helical_dom_sf"/>
</dbReference>
<dbReference type="SUPFAM" id="SSF48452">
    <property type="entry name" value="TPR-like"/>
    <property type="match status" value="1"/>
</dbReference>
<gene>
    <name evidence="3" type="ORF">WCY31_01440</name>
</gene>